<reference evidence="7 8" key="1">
    <citation type="submission" date="2016-10" db="EMBL/GenBank/DDBJ databases">
        <authorList>
            <person name="de Groot N.N."/>
        </authorList>
    </citation>
    <scope>NUCLEOTIDE SEQUENCE [LARGE SCALE GENOMIC DNA]</scope>
    <source>
        <strain evidence="7 8">MT12</strain>
    </source>
</reference>
<evidence type="ECO:0000256" key="1">
    <source>
        <dbReference type="ARBA" id="ARBA00023015"/>
    </source>
</evidence>
<dbReference type="PANTHER" id="PTHR30055:SF234">
    <property type="entry name" value="HTH-TYPE TRANSCRIPTIONAL REGULATOR BETI"/>
    <property type="match status" value="1"/>
</dbReference>
<dbReference type="InterPro" id="IPR050109">
    <property type="entry name" value="HTH-type_TetR-like_transc_reg"/>
</dbReference>
<dbReference type="AlphaFoldDB" id="A0A1H5DC87"/>
<evidence type="ECO:0000313" key="8">
    <source>
        <dbReference type="Proteomes" id="UP000198992"/>
    </source>
</evidence>
<dbReference type="GO" id="GO:0000976">
    <property type="term" value="F:transcription cis-regulatory region binding"/>
    <property type="evidence" value="ECO:0007669"/>
    <property type="project" value="TreeGrafter"/>
</dbReference>
<keyword evidence="2 4" id="KW-0238">DNA-binding</keyword>
<dbReference type="Pfam" id="PF00440">
    <property type="entry name" value="TetR_N"/>
    <property type="match status" value="1"/>
</dbReference>
<feature type="domain" description="HTH tetR-type" evidence="6">
    <location>
        <begin position="24"/>
        <end position="84"/>
    </location>
</feature>
<evidence type="ECO:0000256" key="5">
    <source>
        <dbReference type="SAM" id="MobiDB-lite"/>
    </source>
</evidence>
<dbReference type="InterPro" id="IPR036271">
    <property type="entry name" value="Tet_transcr_reg_TetR-rel_C_sf"/>
</dbReference>
<keyword evidence="3" id="KW-0804">Transcription</keyword>
<dbReference type="PANTHER" id="PTHR30055">
    <property type="entry name" value="HTH-TYPE TRANSCRIPTIONAL REGULATOR RUTR"/>
    <property type="match status" value="1"/>
</dbReference>
<organism evidence="7 8">
    <name type="scientific">Bradyrhizobium erythrophlei</name>
    <dbReference type="NCBI Taxonomy" id="1437360"/>
    <lineage>
        <taxon>Bacteria</taxon>
        <taxon>Pseudomonadati</taxon>
        <taxon>Pseudomonadota</taxon>
        <taxon>Alphaproteobacteria</taxon>
        <taxon>Hyphomicrobiales</taxon>
        <taxon>Nitrobacteraceae</taxon>
        <taxon>Bradyrhizobium</taxon>
    </lineage>
</organism>
<gene>
    <name evidence="7" type="ORF">SAMN05444164_5728</name>
</gene>
<dbReference type="GO" id="GO:0003700">
    <property type="term" value="F:DNA-binding transcription factor activity"/>
    <property type="evidence" value="ECO:0007669"/>
    <property type="project" value="TreeGrafter"/>
</dbReference>
<proteinExistence type="predicted"/>
<evidence type="ECO:0000256" key="2">
    <source>
        <dbReference type="ARBA" id="ARBA00023125"/>
    </source>
</evidence>
<name>A0A1H5DC87_9BRAD</name>
<dbReference type="SUPFAM" id="SSF46689">
    <property type="entry name" value="Homeodomain-like"/>
    <property type="match status" value="1"/>
</dbReference>
<dbReference type="InterPro" id="IPR009057">
    <property type="entry name" value="Homeodomain-like_sf"/>
</dbReference>
<dbReference type="EMBL" id="FNTH01000001">
    <property type="protein sequence ID" value="SED76484.1"/>
    <property type="molecule type" value="Genomic_DNA"/>
</dbReference>
<evidence type="ECO:0000313" key="7">
    <source>
        <dbReference type="EMBL" id="SED76484.1"/>
    </source>
</evidence>
<accession>A0A1H5DC87</accession>
<protein>
    <submittedName>
        <fullName evidence="7">Transcriptional regulator, TetR family</fullName>
    </submittedName>
</protein>
<sequence length="238" mass="25524">MTDPSKLVVAPASRPKGRRSKDMPDGRQALLIAATEAFASLGFDGADLRSVAAAAGVAPNLVRVHFGNKAALWEACLDRVVTLAEPVMAEVYTIATDTRRSLADRLRDLIIRVATFYAAHPQVRDFVVRHGAEAPERSAMVTEKLLRPAYESARELFEAGIAAGIIRSSHPALFFALLNAALNQPPAFPMLLGRFAPEIDPETARTQLLDTTIATLLHLPPSQADAEPAAGNGRTPLS</sequence>
<dbReference type="Proteomes" id="UP000198992">
    <property type="component" value="Unassembled WGS sequence"/>
</dbReference>
<dbReference type="Gene3D" id="1.10.357.10">
    <property type="entry name" value="Tetracycline Repressor, domain 2"/>
    <property type="match status" value="1"/>
</dbReference>
<evidence type="ECO:0000256" key="3">
    <source>
        <dbReference type="ARBA" id="ARBA00023163"/>
    </source>
</evidence>
<dbReference type="PROSITE" id="PS50977">
    <property type="entry name" value="HTH_TETR_2"/>
    <property type="match status" value="1"/>
</dbReference>
<feature type="region of interest" description="Disordered" evidence="5">
    <location>
        <begin position="1"/>
        <end position="25"/>
    </location>
</feature>
<dbReference type="RefSeq" id="WP_244549741.1">
    <property type="nucleotide sequence ID" value="NZ_FNTH01000001.1"/>
</dbReference>
<dbReference type="InterPro" id="IPR001647">
    <property type="entry name" value="HTH_TetR"/>
</dbReference>
<keyword evidence="1" id="KW-0805">Transcription regulation</keyword>
<evidence type="ECO:0000259" key="6">
    <source>
        <dbReference type="PROSITE" id="PS50977"/>
    </source>
</evidence>
<feature type="DNA-binding region" description="H-T-H motif" evidence="4">
    <location>
        <begin position="47"/>
        <end position="66"/>
    </location>
</feature>
<evidence type="ECO:0000256" key="4">
    <source>
        <dbReference type="PROSITE-ProRule" id="PRU00335"/>
    </source>
</evidence>
<dbReference type="SUPFAM" id="SSF48498">
    <property type="entry name" value="Tetracyclin repressor-like, C-terminal domain"/>
    <property type="match status" value="1"/>
</dbReference>